<dbReference type="EMBL" id="MN739623">
    <property type="protein sequence ID" value="QHT16387.1"/>
    <property type="molecule type" value="Genomic_DNA"/>
</dbReference>
<evidence type="ECO:0000313" key="2">
    <source>
        <dbReference type="EMBL" id="QHT16387.1"/>
    </source>
</evidence>
<feature type="compositionally biased region" description="Low complexity" evidence="1">
    <location>
        <begin position="131"/>
        <end position="141"/>
    </location>
</feature>
<evidence type="ECO:0000256" key="1">
    <source>
        <dbReference type="SAM" id="MobiDB-lite"/>
    </source>
</evidence>
<dbReference type="AlphaFoldDB" id="A0A6C0DIN7"/>
<sequence length="214" mass="23147">MSAGSDNSNFGYGGMNPYGANVNPVFVNKWSSNNPANFGSNEISGLPGLAGAKNNIDAAAGIVRGIGLFKGGAPYKQIKRKIKNITKRYKRKMGMKGGKKNYLRSMKSKIRAKYPSASASRGRSRSRSMSRTRSASRMTAGARRRYKHKKTHRGGYSQYQNNLPMTPTYSVGGVLSASQLGLANPPPIHVLSNCTNCTDNLNHYTAKGFPSPGH</sequence>
<proteinExistence type="predicted"/>
<feature type="region of interest" description="Disordered" evidence="1">
    <location>
        <begin position="110"/>
        <end position="163"/>
    </location>
</feature>
<name>A0A6C0DIN7_9ZZZZ</name>
<accession>A0A6C0DIN7</accession>
<protein>
    <submittedName>
        <fullName evidence="2">Uncharacterized protein</fullName>
    </submittedName>
</protein>
<reference evidence="2" key="1">
    <citation type="journal article" date="2020" name="Nature">
        <title>Giant virus diversity and host interactions through global metagenomics.</title>
        <authorList>
            <person name="Schulz F."/>
            <person name="Roux S."/>
            <person name="Paez-Espino D."/>
            <person name="Jungbluth S."/>
            <person name="Walsh D.A."/>
            <person name="Denef V.J."/>
            <person name="McMahon K.D."/>
            <person name="Konstantinidis K.T."/>
            <person name="Eloe-Fadrosh E.A."/>
            <person name="Kyrpides N.C."/>
            <person name="Woyke T."/>
        </authorList>
    </citation>
    <scope>NUCLEOTIDE SEQUENCE</scope>
    <source>
        <strain evidence="2">GVMAG-M-3300023174-182</strain>
    </source>
</reference>
<organism evidence="2">
    <name type="scientific">viral metagenome</name>
    <dbReference type="NCBI Taxonomy" id="1070528"/>
    <lineage>
        <taxon>unclassified sequences</taxon>
        <taxon>metagenomes</taxon>
        <taxon>organismal metagenomes</taxon>
    </lineage>
</organism>
<feature type="compositionally biased region" description="Basic residues" evidence="1">
    <location>
        <begin position="142"/>
        <end position="153"/>
    </location>
</feature>